<feature type="transmembrane region" description="Helical" evidence="2">
    <location>
        <begin position="41"/>
        <end position="63"/>
    </location>
</feature>
<feature type="region of interest" description="Disordered" evidence="1">
    <location>
        <begin position="1"/>
        <end position="25"/>
    </location>
</feature>
<name>A0AAD9F0U9_DISEL</name>
<feature type="compositionally biased region" description="Basic and acidic residues" evidence="1">
    <location>
        <begin position="189"/>
        <end position="203"/>
    </location>
</feature>
<feature type="region of interest" description="Disordered" evidence="1">
    <location>
        <begin position="100"/>
        <end position="203"/>
    </location>
</feature>
<keyword evidence="4" id="KW-1185">Reference proteome</keyword>
<dbReference type="Proteomes" id="UP001228049">
    <property type="component" value="Unassembled WGS sequence"/>
</dbReference>
<feature type="compositionally biased region" description="Basic residues" evidence="1">
    <location>
        <begin position="10"/>
        <end position="23"/>
    </location>
</feature>
<sequence length="247" mass="25254">MRNTSLPLSRSHHWSGRSGHHWSGRQAITGRSGAITGGRRAITGAVGGAITGAVGGAITGAVVRAITGAVVGAITGAVVGAITGAVVVVAGATANVVGKFNQSEVDPPPSPGIISKEDPKLLSPRSWNEDKSIKSGGSKGSSKSNSRPSSRPTTPATSAPPTAAPESTEAPGSRGPSRTPSRQSSKNEQGSHLEIKPLQKFDSEEPAPDVVVLHLLPLYGIASSLKMKKKRAAPRVQSAIKSRHPRA</sequence>
<evidence type="ECO:0000256" key="1">
    <source>
        <dbReference type="SAM" id="MobiDB-lite"/>
    </source>
</evidence>
<keyword evidence="2" id="KW-0472">Membrane</keyword>
<gene>
    <name evidence="3" type="ORF">KUDE01_024616</name>
</gene>
<evidence type="ECO:0000313" key="4">
    <source>
        <dbReference type="Proteomes" id="UP001228049"/>
    </source>
</evidence>
<feature type="compositionally biased region" description="Low complexity" evidence="1">
    <location>
        <begin position="140"/>
        <end position="172"/>
    </location>
</feature>
<proteinExistence type="predicted"/>
<evidence type="ECO:0000313" key="3">
    <source>
        <dbReference type="EMBL" id="KAK1881450.1"/>
    </source>
</evidence>
<evidence type="ECO:0000256" key="2">
    <source>
        <dbReference type="SAM" id="Phobius"/>
    </source>
</evidence>
<feature type="compositionally biased region" description="Polar residues" evidence="1">
    <location>
        <begin position="176"/>
        <end position="188"/>
    </location>
</feature>
<keyword evidence="2" id="KW-1133">Transmembrane helix</keyword>
<comment type="caution">
    <text evidence="3">The sequence shown here is derived from an EMBL/GenBank/DDBJ whole genome shotgun (WGS) entry which is preliminary data.</text>
</comment>
<dbReference type="EMBL" id="JASDAP010000024">
    <property type="protein sequence ID" value="KAK1881450.1"/>
    <property type="molecule type" value="Genomic_DNA"/>
</dbReference>
<reference evidence="3" key="1">
    <citation type="submission" date="2023-04" db="EMBL/GenBank/DDBJ databases">
        <title>Chromosome-level genome of Chaenocephalus aceratus.</title>
        <authorList>
            <person name="Park H."/>
        </authorList>
    </citation>
    <scope>NUCLEOTIDE SEQUENCE</scope>
    <source>
        <strain evidence="3">DE</strain>
        <tissue evidence="3">Muscle</tissue>
    </source>
</reference>
<accession>A0AAD9F0U9</accession>
<feature type="region of interest" description="Disordered" evidence="1">
    <location>
        <begin position="226"/>
        <end position="247"/>
    </location>
</feature>
<keyword evidence="2" id="KW-0812">Transmembrane</keyword>
<feature type="transmembrane region" description="Helical" evidence="2">
    <location>
        <begin position="69"/>
        <end position="92"/>
    </location>
</feature>
<dbReference type="AlphaFoldDB" id="A0AAD9F0U9"/>
<protein>
    <submittedName>
        <fullName evidence="3">Chromodomain-helicase-DNA-binding protein 3</fullName>
    </submittedName>
</protein>
<organism evidence="3 4">
    <name type="scientific">Dissostichus eleginoides</name>
    <name type="common">Patagonian toothfish</name>
    <name type="synonym">Dissostichus amissus</name>
    <dbReference type="NCBI Taxonomy" id="100907"/>
    <lineage>
        <taxon>Eukaryota</taxon>
        <taxon>Metazoa</taxon>
        <taxon>Chordata</taxon>
        <taxon>Craniata</taxon>
        <taxon>Vertebrata</taxon>
        <taxon>Euteleostomi</taxon>
        <taxon>Actinopterygii</taxon>
        <taxon>Neopterygii</taxon>
        <taxon>Teleostei</taxon>
        <taxon>Neoteleostei</taxon>
        <taxon>Acanthomorphata</taxon>
        <taxon>Eupercaria</taxon>
        <taxon>Perciformes</taxon>
        <taxon>Notothenioidei</taxon>
        <taxon>Nototheniidae</taxon>
        <taxon>Dissostichus</taxon>
    </lineage>
</organism>